<organism evidence="7 8">
    <name type="scientific">Flavobacterium macrobrachii</name>
    <dbReference type="NCBI Taxonomy" id="591204"/>
    <lineage>
        <taxon>Bacteria</taxon>
        <taxon>Pseudomonadati</taxon>
        <taxon>Bacteroidota</taxon>
        <taxon>Flavobacteriia</taxon>
        <taxon>Flavobacteriales</taxon>
        <taxon>Flavobacteriaceae</taxon>
        <taxon>Flavobacterium</taxon>
    </lineage>
</organism>
<feature type="transmembrane region" description="Helical" evidence="5">
    <location>
        <begin position="51"/>
        <end position="70"/>
    </location>
</feature>
<reference evidence="7 8" key="1">
    <citation type="submission" date="2021-02" db="EMBL/GenBank/DDBJ databases">
        <authorList>
            <person name="Jung H.S."/>
            <person name="Chun B.H."/>
            <person name="Jeon C.O."/>
        </authorList>
    </citation>
    <scope>NUCLEOTIDE SEQUENCE [LARGE SCALE GENOMIC DNA]</scope>
    <source>
        <strain evidence="7 8">LMG 25203</strain>
    </source>
</reference>
<evidence type="ECO:0000259" key="6">
    <source>
        <dbReference type="Pfam" id="PF06271"/>
    </source>
</evidence>
<dbReference type="Pfam" id="PF06271">
    <property type="entry name" value="RDD"/>
    <property type="match status" value="1"/>
</dbReference>
<protein>
    <submittedName>
        <fullName evidence="7">RDD family protein</fullName>
    </submittedName>
</protein>
<sequence>MKSLLLKERFLAMTIDFLFISILTIFILSFFEFKFFEIFDTSFIGRKWTLNYNVNFIVMILYFFLCDFLSKGISLGKKIMNLEIEKKSSNYILQYRLCRTLLKCFFLFSILLPITLIYFFVKNEVFYDKILNTNVVK</sequence>
<keyword evidence="4 5" id="KW-0472">Membrane</keyword>
<feature type="transmembrane region" description="Helical" evidence="5">
    <location>
        <begin position="101"/>
        <end position="121"/>
    </location>
</feature>
<comment type="subcellular location">
    <subcellularLocation>
        <location evidence="1">Membrane</location>
        <topology evidence="1">Multi-pass membrane protein</topology>
    </subcellularLocation>
</comment>
<comment type="caution">
    <text evidence="7">The sequence shown here is derived from an EMBL/GenBank/DDBJ whole genome shotgun (WGS) entry which is preliminary data.</text>
</comment>
<dbReference type="RefSeq" id="WP_187656192.1">
    <property type="nucleotide sequence ID" value="NZ_JACSOD020000507.1"/>
</dbReference>
<gene>
    <name evidence="7" type="ORF">H9X54_015670</name>
</gene>
<evidence type="ECO:0000313" key="7">
    <source>
        <dbReference type="EMBL" id="MBM6500728.1"/>
    </source>
</evidence>
<dbReference type="EMBL" id="JACSOD020000507">
    <property type="protein sequence ID" value="MBM6500728.1"/>
    <property type="molecule type" value="Genomic_DNA"/>
</dbReference>
<name>A0ABS2D0K1_9FLAO</name>
<feature type="domain" description="RDD" evidence="6">
    <location>
        <begin position="8"/>
        <end position="131"/>
    </location>
</feature>
<keyword evidence="2 5" id="KW-0812">Transmembrane</keyword>
<accession>A0ABS2D0K1</accession>
<keyword evidence="8" id="KW-1185">Reference proteome</keyword>
<proteinExistence type="predicted"/>
<evidence type="ECO:0000256" key="5">
    <source>
        <dbReference type="SAM" id="Phobius"/>
    </source>
</evidence>
<evidence type="ECO:0000313" key="8">
    <source>
        <dbReference type="Proteomes" id="UP000759529"/>
    </source>
</evidence>
<dbReference type="Proteomes" id="UP000759529">
    <property type="component" value="Unassembled WGS sequence"/>
</dbReference>
<feature type="transmembrane region" description="Helical" evidence="5">
    <location>
        <begin position="12"/>
        <end position="31"/>
    </location>
</feature>
<dbReference type="InterPro" id="IPR010432">
    <property type="entry name" value="RDD"/>
</dbReference>
<keyword evidence="3 5" id="KW-1133">Transmembrane helix</keyword>
<evidence type="ECO:0000256" key="3">
    <source>
        <dbReference type="ARBA" id="ARBA00022989"/>
    </source>
</evidence>
<evidence type="ECO:0000256" key="4">
    <source>
        <dbReference type="ARBA" id="ARBA00023136"/>
    </source>
</evidence>
<evidence type="ECO:0000256" key="1">
    <source>
        <dbReference type="ARBA" id="ARBA00004141"/>
    </source>
</evidence>
<evidence type="ECO:0000256" key="2">
    <source>
        <dbReference type="ARBA" id="ARBA00022692"/>
    </source>
</evidence>